<organism evidence="4">
    <name type="scientific">Methyloraptor flagellatus</name>
    <dbReference type="NCBI Taxonomy" id="3162530"/>
    <lineage>
        <taxon>Bacteria</taxon>
        <taxon>Pseudomonadati</taxon>
        <taxon>Pseudomonadota</taxon>
        <taxon>Alphaproteobacteria</taxon>
        <taxon>Hyphomicrobiales</taxon>
        <taxon>Ancalomicrobiaceae</taxon>
        <taxon>Methyloraptor</taxon>
    </lineage>
</organism>
<evidence type="ECO:0000256" key="1">
    <source>
        <dbReference type="ARBA" id="ARBA00022723"/>
    </source>
</evidence>
<dbReference type="Pfam" id="PF00149">
    <property type="entry name" value="Metallophos"/>
    <property type="match status" value="1"/>
</dbReference>
<dbReference type="RefSeq" id="WP_407048136.1">
    <property type="nucleotide sequence ID" value="NZ_CP158568.1"/>
</dbReference>
<dbReference type="InterPro" id="IPR029052">
    <property type="entry name" value="Metallo-depent_PP-like"/>
</dbReference>
<dbReference type="GO" id="GO:0046872">
    <property type="term" value="F:metal ion binding"/>
    <property type="evidence" value="ECO:0007669"/>
    <property type="project" value="UniProtKB-KW"/>
</dbReference>
<proteinExistence type="predicted"/>
<dbReference type="PANTHER" id="PTHR31302">
    <property type="entry name" value="TRANSMEMBRANE PROTEIN WITH METALLOPHOSPHOESTERASE DOMAIN-RELATED"/>
    <property type="match status" value="1"/>
</dbReference>
<protein>
    <submittedName>
        <fullName evidence="4">Metallophosphoesterase</fullName>
    </submittedName>
</protein>
<evidence type="ECO:0000256" key="2">
    <source>
        <dbReference type="ARBA" id="ARBA00022801"/>
    </source>
</evidence>
<dbReference type="SUPFAM" id="SSF56300">
    <property type="entry name" value="Metallo-dependent phosphatases"/>
    <property type="match status" value="1"/>
</dbReference>
<dbReference type="AlphaFoldDB" id="A0AAU7X4R0"/>
<gene>
    <name evidence="4" type="ORF">ABS361_13065</name>
</gene>
<dbReference type="GO" id="GO:0016020">
    <property type="term" value="C:membrane"/>
    <property type="evidence" value="ECO:0007669"/>
    <property type="project" value="GOC"/>
</dbReference>
<dbReference type="PANTHER" id="PTHR31302:SF31">
    <property type="entry name" value="PHOSPHODIESTERASE YAEI"/>
    <property type="match status" value="1"/>
</dbReference>
<dbReference type="EMBL" id="CP158568">
    <property type="protein sequence ID" value="XBY43034.1"/>
    <property type="molecule type" value="Genomic_DNA"/>
</dbReference>
<dbReference type="KEGG" id="mflg:ABS361_13065"/>
<reference evidence="4" key="1">
    <citation type="submission" date="2024-06" db="EMBL/GenBank/DDBJ databases">
        <title>Methylostella associata gen. nov., sp. nov., a novel Ancalomicrobiaceae-affiliated facultatively methylotrophic bacteria that feed on methanotrophs of the genus Methylococcus.</title>
        <authorList>
            <person name="Saltykova V."/>
            <person name="Danilova O.V."/>
            <person name="Oshkin I.Y."/>
            <person name="Belova S.E."/>
            <person name="Pimenov N.V."/>
            <person name="Dedysh S.N."/>
        </authorList>
    </citation>
    <scope>NUCLEOTIDE SEQUENCE</scope>
    <source>
        <strain evidence="4">S20</strain>
    </source>
</reference>
<name>A0AAU7X4R0_9HYPH</name>
<evidence type="ECO:0000259" key="3">
    <source>
        <dbReference type="Pfam" id="PF00149"/>
    </source>
</evidence>
<dbReference type="InterPro" id="IPR004843">
    <property type="entry name" value="Calcineurin-like_PHP"/>
</dbReference>
<dbReference type="GO" id="GO:0009245">
    <property type="term" value="P:lipid A biosynthetic process"/>
    <property type="evidence" value="ECO:0007669"/>
    <property type="project" value="TreeGrafter"/>
</dbReference>
<keyword evidence="1" id="KW-0479">Metal-binding</keyword>
<keyword evidence="2" id="KW-0378">Hydrolase</keyword>
<sequence>MISRRHFLGTVLTSGAAFLGLCGYAVGYEPRYRLNVTRYDLALPRWPADAKPLTMALVADIHACDPWMPLWRIEEIVAATNALNADIVLLLGDYVSSMRRVPTRILPPEEWSPPLGKLRAPLGVHAILGNHDYWREEGPQGVRDALIRQGITFYENTARRIDALGHRFWLSGTGSMVALKDRHGGVDDLPGTLAQITDDLPVIHMAHEPDLFPDIPDRVALTLSGHTHGGQIVLPFIGAIETGSDYGNRFRYGHIVEDGRHLIVSGGLGCSHLPIRFGSPPEIVHVTVRPAGPVTA</sequence>
<dbReference type="Gene3D" id="3.60.21.10">
    <property type="match status" value="1"/>
</dbReference>
<evidence type="ECO:0000313" key="4">
    <source>
        <dbReference type="EMBL" id="XBY43034.1"/>
    </source>
</evidence>
<dbReference type="GO" id="GO:0008758">
    <property type="term" value="F:UDP-2,3-diacylglucosamine hydrolase activity"/>
    <property type="evidence" value="ECO:0007669"/>
    <property type="project" value="TreeGrafter"/>
</dbReference>
<feature type="domain" description="Calcineurin-like phosphoesterase" evidence="3">
    <location>
        <begin position="55"/>
        <end position="229"/>
    </location>
</feature>
<dbReference type="InterPro" id="IPR051158">
    <property type="entry name" value="Metallophosphoesterase_sf"/>
</dbReference>
<accession>A0AAU7X4R0</accession>